<accession>A0A8J8NTX0</accession>
<dbReference type="CDD" id="cd09212">
    <property type="entry name" value="PUB"/>
    <property type="match status" value="1"/>
</dbReference>
<evidence type="ECO:0000256" key="5">
    <source>
        <dbReference type="PROSITE-ProRule" id="PRU01371"/>
    </source>
</evidence>
<evidence type="ECO:0000256" key="1">
    <source>
        <dbReference type="ARBA" id="ARBA00022723"/>
    </source>
</evidence>
<organism evidence="8 9">
    <name type="scientific">Halteria grandinella</name>
    <dbReference type="NCBI Taxonomy" id="5974"/>
    <lineage>
        <taxon>Eukaryota</taxon>
        <taxon>Sar</taxon>
        <taxon>Alveolata</taxon>
        <taxon>Ciliophora</taxon>
        <taxon>Intramacronucleata</taxon>
        <taxon>Spirotrichea</taxon>
        <taxon>Stichotrichia</taxon>
        <taxon>Sporadotrichida</taxon>
        <taxon>Halteriidae</taxon>
        <taxon>Halteria</taxon>
    </lineage>
</organism>
<evidence type="ECO:0000256" key="6">
    <source>
        <dbReference type="SAM" id="MobiDB-lite"/>
    </source>
</evidence>
<dbReference type="Pfam" id="PF09409">
    <property type="entry name" value="PUB"/>
    <property type="match status" value="1"/>
</dbReference>
<evidence type="ECO:0000256" key="2">
    <source>
        <dbReference type="ARBA" id="ARBA00022737"/>
    </source>
</evidence>
<dbReference type="InterPro" id="IPR036339">
    <property type="entry name" value="PUB-like_dom_sf"/>
</dbReference>
<dbReference type="InterPro" id="IPR018997">
    <property type="entry name" value="PUB_domain"/>
</dbReference>
<keyword evidence="9" id="KW-1185">Reference proteome</keyword>
<dbReference type="Pfam" id="PF13913">
    <property type="entry name" value="zf-C2HC_2"/>
    <property type="match status" value="3"/>
</dbReference>
<dbReference type="OrthoDB" id="336240at2759"/>
<feature type="domain" description="C2HC/C3H-type" evidence="7">
    <location>
        <begin position="96"/>
        <end position="125"/>
    </location>
</feature>
<gene>
    <name evidence="8" type="ORF">FGO68_gene13586</name>
</gene>
<dbReference type="SUPFAM" id="SSF143503">
    <property type="entry name" value="PUG domain-like"/>
    <property type="match status" value="1"/>
</dbReference>
<evidence type="ECO:0000256" key="3">
    <source>
        <dbReference type="ARBA" id="ARBA00022771"/>
    </source>
</evidence>
<dbReference type="AlphaFoldDB" id="A0A8J8NTX0"/>
<name>A0A8J8NTX0_HALGN</name>
<proteinExistence type="predicted"/>
<dbReference type="InterPro" id="IPR026319">
    <property type="entry name" value="ZC2HC1A/B-like"/>
</dbReference>
<dbReference type="PROSITE" id="PS52027">
    <property type="entry name" value="ZF_C2HC_C3H"/>
    <property type="match status" value="1"/>
</dbReference>
<dbReference type="Proteomes" id="UP000785679">
    <property type="component" value="Unassembled WGS sequence"/>
</dbReference>
<dbReference type="EMBL" id="RRYP01007884">
    <property type="protein sequence ID" value="TNV80169.1"/>
    <property type="molecule type" value="Genomic_DNA"/>
</dbReference>
<evidence type="ECO:0000259" key="7">
    <source>
        <dbReference type="PROSITE" id="PS52027"/>
    </source>
</evidence>
<protein>
    <recommendedName>
        <fullName evidence="7">C2HC/C3H-type domain-containing protein</fullName>
    </recommendedName>
</protein>
<dbReference type="GO" id="GO:0008270">
    <property type="term" value="F:zinc ion binding"/>
    <property type="evidence" value="ECO:0007669"/>
    <property type="project" value="UniProtKB-KW"/>
</dbReference>
<dbReference type="Gene3D" id="1.20.58.2190">
    <property type="match status" value="1"/>
</dbReference>
<evidence type="ECO:0000256" key="4">
    <source>
        <dbReference type="ARBA" id="ARBA00022833"/>
    </source>
</evidence>
<feature type="region of interest" description="Disordered" evidence="6">
    <location>
        <begin position="156"/>
        <end position="187"/>
    </location>
</feature>
<keyword evidence="3 5" id="KW-0863">Zinc-finger</keyword>
<dbReference type="Gene3D" id="3.30.160.60">
    <property type="entry name" value="Classic Zinc Finger"/>
    <property type="match status" value="1"/>
</dbReference>
<reference evidence="8" key="1">
    <citation type="submission" date="2019-06" db="EMBL/GenBank/DDBJ databases">
        <authorList>
            <person name="Zheng W."/>
        </authorList>
    </citation>
    <scope>NUCLEOTIDE SEQUENCE</scope>
    <source>
        <strain evidence="8">QDHG01</strain>
    </source>
</reference>
<sequence length="555" mass="63312">MGLEKCVFCRICGQKYFPVSLPFHQRVCIKVFQLTHSDCPICKRAVFNCDWSDHVDLCRKIGGKPTAAGMSVIATLQSVEAGLARMGGLGAGDSQGRHPCQVCGRKFTLDRISTHENVCRRRLAAGAIQTKADQDAAQSMAPPIKKGANVMTLSSMNRPKSKQTKAMPSLRNAAKPEPKPKKQPQTFGGAGVMIGSYSQPEEQKTPVRPQTSFTGLKVVAQPSAKQAEPRYRCLKCYSLNKVDQVQCQKCHFKRDLTTEEKQSIAKEEIELQKAVAEWGDLSIEELEDMRENILDHIDALVAEATPVFCHYTLEKLVLIFGNIIKNPLEDKFKTLKMENQVFYSNIGRFLSGIKFLKFLGFETTRLDNNKLAYRYEGRVGKDGDLHPLMQMAWDELKQELAKLKQNMNDSGTGFSLSEIASASDDQDRISCAFCLRKFAKDRIDTHQFICNKLKQKPKRKVWDDRKKRLQGTPFENFQPKYGRNEFHKKFELCLSRRDQANMAKIIQGLKMSREEYMEKARELKQDHELYFRCRGCREIMHQTLTKGHKCEEEDQ</sequence>
<dbReference type="PANTHER" id="PTHR13555">
    <property type="entry name" value="C2H2 ZINC FINGER CGI-62-RELATED"/>
    <property type="match status" value="1"/>
</dbReference>
<comment type="caution">
    <text evidence="8">The sequence shown here is derived from an EMBL/GenBank/DDBJ whole genome shotgun (WGS) entry which is preliminary data.</text>
</comment>
<dbReference type="PANTHER" id="PTHR13555:SF5">
    <property type="entry name" value="ZINC-FINGER OF A C2HC-TYPE"/>
    <property type="match status" value="1"/>
</dbReference>
<evidence type="ECO:0000313" key="9">
    <source>
        <dbReference type="Proteomes" id="UP000785679"/>
    </source>
</evidence>
<evidence type="ECO:0000313" key="8">
    <source>
        <dbReference type="EMBL" id="TNV80169.1"/>
    </source>
</evidence>
<keyword evidence="2" id="KW-0677">Repeat</keyword>
<keyword evidence="4" id="KW-0862">Zinc</keyword>
<keyword evidence="1" id="KW-0479">Metal-binding</keyword>
<dbReference type="InterPro" id="IPR049899">
    <property type="entry name" value="Znf_C2HC_C3H"/>
</dbReference>